<evidence type="ECO:0000313" key="2">
    <source>
        <dbReference type="Proteomes" id="UP000195570"/>
    </source>
</evidence>
<dbReference type="AlphaFoldDB" id="A0A1G4IJQ8"/>
<evidence type="ECO:0008006" key="3">
    <source>
        <dbReference type="Google" id="ProtNLM"/>
    </source>
</evidence>
<comment type="caution">
    <text evidence="1">The sequence shown here is derived from an EMBL/GenBank/DDBJ whole genome shotgun (WGS) entry which is preliminary data.</text>
</comment>
<sequence>MRSIPYGSKVGELCRGFVSAFSPALHGYHRGCKGFFPEPAECWLAILTDSVPFYRNSLVICPSFMDDERLGAITRRSGEHFPGCRVAALRRRIGVATSSPCCRAEGSGEALQVKGGRLPHFVSPLETVAPSSLDAVIFAGNVFGEEMLHDAPWHLSLAHRCLRPHGVVAVMGYSPVIRVVAPEAARNDADDFLKDLVDSARAAIERGEADNMREALQRVMDVSSSLDVGHADMYFPFPSVRRRWFCSEYSATPAQVAAAYRCLPEYQLLSTGSRGNSRAPQCSDMEETLICEGGSGDDALNVVRRRCIVDPLEALEGCLRALLISGGDTAAGKSALRVRVSHFVVTCSTRSINAQSQLPPHPSAVERLPHLK</sequence>
<keyword evidence="2" id="KW-1185">Reference proteome</keyword>
<proteinExistence type="predicted"/>
<name>A0A1G4IJQ8_TRYEQ</name>
<dbReference type="RefSeq" id="XP_067083193.1">
    <property type="nucleotide sequence ID" value="XM_067227092.1"/>
</dbReference>
<dbReference type="VEuPathDB" id="TriTrypDB:TEOVI_000430900"/>
<reference evidence="1" key="1">
    <citation type="submission" date="2016-09" db="EMBL/GenBank/DDBJ databases">
        <authorList>
            <person name="Hebert L."/>
            <person name="Moumen B."/>
        </authorList>
    </citation>
    <scope>NUCLEOTIDE SEQUENCE [LARGE SCALE GENOMIC DNA]</scope>
    <source>
        <strain evidence="1">OVI</strain>
    </source>
</reference>
<dbReference type="EMBL" id="CZPT02001907">
    <property type="protein sequence ID" value="SCU72731.1"/>
    <property type="molecule type" value="Genomic_DNA"/>
</dbReference>
<organism evidence="1 2">
    <name type="scientific">Trypanosoma equiperdum</name>
    <dbReference type="NCBI Taxonomy" id="5694"/>
    <lineage>
        <taxon>Eukaryota</taxon>
        <taxon>Discoba</taxon>
        <taxon>Euglenozoa</taxon>
        <taxon>Kinetoplastea</taxon>
        <taxon>Metakinetoplastina</taxon>
        <taxon>Trypanosomatida</taxon>
        <taxon>Trypanosomatidae</taxon>
        <taxon>Trypanosoma</taxon>
    </lineage>
</organism>
<gene>
    <name evidence="1" type="ORF">TEOVI_000430900</name>
</gene>
<dbReference type="Proteomes" id="UP000195570">
    <property type="component" value="Unassembled WGS sequence"/>
</dbReference>
<protein>
    <recommendedName>
        <fullName evidence="3">Methyltransferase domain containing protein</fullName>
    </recommendedName>
</protein>
<dbReference type="GeneID" id="92378249"/>
<evidence type="ECO:0000313" key="1">
    <source>
        <dbReference type="EMBL" id="SCU72731.1"/>
    </source>
</evidence>
<accession>A0A1G4IJQ8</accession>